<dbReference type="AlphaFoldDB" id="A0A1C7PA97"/>
<proteinExistence type="predicted"/>
<keyword evidence="1" id="KW-0378">Hydrolase</keyword>
<dbReference type="Pfam" id="PF12972">
    <property type="entry name" value="NAGLU_C"/>
    <property type="match status" value="1"/>
</dbReference>
<dbReference type="STRING" id="1679444.PYTT_2452"/>
<dbReference type="InterPro" id="IPR029018">
    <property type="entry name" value="Hex-like_dom2"/>
</dbReference>
<dbReference type="GO" id="GO:0005975">
    <property type="term" value="P:carbohydrate metabolic process"/>
    <property type="evidence" value="ECO:0007669"/>
    <property type="project" value="UniProtKB-ARBA"/>
</dbReference>
<dbReference type="PANTHER" id="PTHR12872:SF1">
    <property type="entry name" value="ALPHA-N-ACETYLGLUCOSAMINIDASE"/>
    <property type="match status" value="1"/>
</dbReference>
<dbReference type="InterPro" id="IPR024732">
    <property type="entry name" value="NAGLU_C"/>
</dbReference>
<feature type="domain" description="Alpha-N-acetylglucosaminidase tim-barrel" evidence="2">
    <location>
        <begin position="137"/>
        <end position="455"/>
    </location>
</feature>
<dbReference type="KEGG" id="agl:PYTT_2452"/>
<dbReference type="OrthoDB" id="179563at2"/>
<dbReference type="Pfam" id="PF12971">
    <property type="entry name" value="NAGLU_N"/>
    <property type="match status" value="1"/>
</dbReference>
<dbReference type="RefSeq" id="WP_067777471.1">
    <property type="nucleotide sequence ID" value="NZ_LIGX01000037.1"/>
</dbReference>
<feature type="domain" description="Alpha-N-acetylglucosaminidase C-terminal" evidence="4">
    <location>
        <begin position="468"/>
        <end position="732"/>
    </location>
</feature>
<gene>
    <name evidence="5" type="ORF">PYTT_2452</name>
</gene>
<evidence type="ECO:0000259" key="2">
    <source>
        <dbReference type="Pfam" id="PF05089"/>
    </source>
</evidence>
<evidence type="ECO:0000313" key="5">
    <source>
        <dbReference type="EMBL" id="SEI00035.1"/>
    </source>
</evidence>
<reference evidence="6" key="1">
    <citation type="submission" date="2016-09" db="EMBL/GenBank/DDBJ databases">
        <authorList>
            <person name="Koehorst J."/>
        </authorList>
    </citation>
    <scope>NUCLEOTIDE SEQUENCE [LARGE SCALE GENOMIC DNA]</scope>
</reference>
<name>A0A1C7PA97_9BACT</name>
<keyword evidence="6" id="KW-1185">Reference proteome</keyword>
<accession>A0A1C7PA97</accession>
<dbReference type="InterPro" id="IPR024733">
    <property type="entry name" value="NAGLU_tim-barrel"/>
</dbReference>
<dbReference type="PATRIC" id="fig|1679444.3.peg.1254"/>
<evidence type="ECO:0000259" key="3">
    <source>
        <dbReference type="Pfam" id="PF12971"/>
    </source>
</evidence>
<evidence type="ECO:0000313" key="6">
    <source>
        <dbReference type="Proteomes" id="UP000176204"/>
    </source>
</evidence>
<sequence>MKSVFLYSLATGIAVLPLGSLTSCHDSSNQAGKTKQAVSDPAVKSAEDLVARITPSAKGLVQFKLNAAQKDTTVAGTGKGIIITAPSIRECIRGYGRYLRDIAGVHLSWNGDRIKLPETLPQPKGTVHFDKEWPVCHAYNYCTLSYTYPFNSWQQWERELDFLALNGFSQVLVTAGLEKTWQQFLTGLGYPQDKALAFIPNPAFAAWWNMGNLEGHGGPISQGVIDREAELGRNIVSRLKEMGMTPVLQGYVGFLPDDFGKTVADKEMNIVPQGGWCSFNRPAVLDPTCAAFPRIAEAWYKALHKTYGTTTTAYGGDLFHEGGRSGNINVTNAAKAVQAAMTKASPDSTWVIQAWGGNPSGALLDGTDPGKTQVLALTLNMTPADKATRNFKGRPYVWCELANFGGNTGLYGGLPLLSGMDKSLNDAKKTGLIGMGILSEGVATNPLHYDMFFERIGRTDHIDIPAFLKGYAERRYGSAPQEILEGLQLLADSIYAPNRAQEGCTESIICGRPFWGIRKASTWSSAGRSYDFRKVLAAARAYMKAVELHPELMKEPTFRYDFVDLMRQILTDSAYEQLQIVREAFDSKDVEAYKKESAKFLQLMEDADDILATEPQFLLGRWIQDARNKGKTPEEKDNMERAAKMLISTWSNSISGLNDYSNRQWAGFIRDFYLPRWQLFFDSQLRILQGTDAGKANKDYQDAVHKHELGFSGERKAYPVTPKGDAAALAAKAFVHHDALFKSIEMSSGNVEGLPWNLESGSPLSFNVTEYIKKPGTYTARFTWNKGQSALKIHSVALYEGDKLVAEDKHEGWTGQDNRDNVYTLKLPSYRTNLDAYTLKAEVSGASGTQSQGTMSIRFTGK</sequence>
<organism evidence="5 6">
    <name type="scientific">Akkermansia glycaniphila</name>
    <dbReference type="NCBI Taxonomy" id="1679444"/>
    <lineage>
        <taxon>Bacteria</taxon>
        <taxon>Pseudomonadati</taxon>
        <taxon>Verrucomicrobiota</taxon>
        <taxon>Verrucomicrobiia</taxon>
        <taxon>Verrucomicrobiales</taxon>
        <taxon>Akkermansiaceae</taxon>
        <taxon>Akkermansia</taxon>
    </lineage>
</organism>
<dbReference type="InterPro" id="IPR007781">
    <property type="entry name" value="NAGLU"/>
</dbReference>
<dbReference type="Gene3D" id="1.20.120.670">
    <property type="entry name" value="N-acetyl-b-d-glucoasminidase"/>
    <property type="match status" value="1"/>
</dbReference>
<dbReference type="Gene3D" id="3.30.379.10">
    <property type="entry name" value="Chitobiase/beta-hexosaminidase domain 2-like"/>
    <property type="match status" value="1"/>
</dbReference>
<dbReference type="GO" id="GO:0016787">
    <property type="term" value="F:hydrolase activity"/>
    <property type="evidence" value="ECO:0007669"/>
    <property type="project" value="UniProtKB-KW"/>
</dbReference>
<protein>
    <submittedName>
        <fullName evidence="5">Alpha-n-acetylglucosaminidase (Naglu) tim-barrel domain</fullName>
    </submittedName>
</protein>
<dbReference type="PROSITE" id="PS51257">
    <property type="entry name" value="PROKAR_LIPOPROTEIN"/>
    <property type="match status" value="1"/>
</dbReference>
<dbReference type="Gene3D" id="3.20.20.80">
    <property type="entry name" value="Glycosidases"/>
    <property type="match status" value="1"/>
</dbReference>
<dbReference type="PANTHER" id="PTHR12872">
    <property type="entry name" value="ALPHA-N-ACETYLGLUCOSAMINIDASE"/>
    <property type="match status" value="1"/>
</dbReference>
<evidence type="ECO:0000259" key="4">
    <source>
        <dbReference type="Pfam" id="PF12972"/>
    </source>
</evidence>
<dbReference type="EMBL" id="LT629973">
    <property type="protein sequence ID" value="SEI00035.1"/>
    <property type="molecule type" value="Genomic_DNA"/>
</dbReference>
<evidence type="ECO:0000256" key="1">
    <source>
        <dbReference type="ARBA" id="ARBA00022801"/>
    </source>
</evidence>
<dbReference type="Pfam" id="PF05089">
    <property type="entry name" value="NAGLU"/>
    <property type="match status" value="1"/>
</dbReference>
<dbReference type="Proteomes" id="UP000176204">
    <property type="component" value="Chromosome I"/>
</dbReference>
<feature type="domain" description="Alpha-N-acetylglucosaminidase N-terminal" evidence="3">
    <location>
        <begin position="45"/>
        <end position="121"/>
    </location>
</feature>
<dbReference type="InterPro" id="IPR024240">
    <property type="entry name" value="NAGLU_N"/>
</dbReference>